<evidence type="ECO:0000313" key="3">
    <source>
        <dbReference type="Proteomes" id="UP000504612"/>
    </source>
</evidence>
<dbReference type="InterPro" id="IPR036047">
    <property type="entry name" value="F-box-like_dom_sf"/>
</dbReference>
<dbReference type="RefSeq" id="XP_026547546.1">
    <property type="nucleotide sequence ID" value="XM_026691761.1"/>
</dbReference>
<dbReference type="KEGG" id="nss:113429239"/>
<dbReference type="AlphaFoldDB" id="A0A6J1VX23"/>
<feature type="region of interest" description="Disordered" evidence="1">
    <location>
        <begin position="1"/>
        <end position="28"/>
    </location>
</feature>
<protein>
    <submittedName>
        <fullName evidence="4">F-box DNA helicase 1-like</fullName>
    </submittedName>
</protein>
<gene>
    <name evidence="4" type="primary">LOC113429239</name>
</gene>
<keyword evidence="3" id="KW-1185">Reference proteome</keyword>
<organism evidence="3 4">
    <name type="scientific">Notechis scutatus</name>
    <name type="common">mainland tiger snake</name>
    <dbReference type="NCBI Taxonomy" id="8663"/>
    <lineage>
        <taxon>Eukaryota</taxon>
        <taxon>Metazoa</taxon>
        <taxon>Chordata</taxon>
        <taxon>Craniata</taxon>
        <taxon>Vertebrata</taxon>
        <taxon>Euteleostomi</taxon>
        <taxon>Lepidosauria</taxon>
        <taxon>Squamata</taxon>
        <taxon>Bifurcata</taxon>
        <taxon>Unidentata</taxon>
        <taxon>Episquamata</taxon>
        <taxon>Toxicofera</taxon>
        <taxon>Serpentes</taxon>
        <taxon>Colubroidea</taxon>
        <taxon>Elapidae</taxon>
        <taxon>Hydrophiinae</taxon>
        <taxon>Notechis</taxon>
    </lineage>
</organism>
<dbReference type="Pfam" id="PF12937">
    <property type="entry name" value="F-box-like"/>
    <property type="match status" value="1"/>
</dbReference>
<dbReference type="Proteomes" id="UP000504612">
    <property type="component" value="Unplaced"/>
</dbReference>
<dbReference type="SUPFAM" id="SSF81383">
    <property type="entry name" value="F-box domain"/>
    <property type="match status" value="1"/>
</dbReference>
<proteinExistence type="predicted"/>
<feature type="domain" description="F-box" evidence="2">
    <location>
        <begin position="112"/>
        <end position="161"/>
    </location>
</feature>
<dbReference type="GeneID" id="113429239"/>
<dbReference type="Gene3D" id="1.20.1280.50">
    <property type="match status" value="1"/>
</dbReference>
<evidence type="ECO:0000313" key="4">
    <source>
        <dbReference type="RefSeq" id="XP_026547546.1"/>
    </source>
</evidence>
<feature type="compositionally biased region" description="Basic and acidic residues" evidence="1">
    <location>
        <begin position="1"/>
        <end position="11"/>
    </location>
</feature>
<evidence type="ECO:0000256" key="1">
    <source>
        <dbReference type="SAM" id="MobiDB-lite"/>
    </source>
</evidence>
<accession>A0A6J1VX23</accession>
<feature type="non-terminal residue" evidence="4">
    <location>
        <position position="256"/>
    </location>
</feature>
<dbReference type="CDD" id="cd22095">
    <property type="entry name" value="F-box_FBXO18"/>
    <property type="match status" value="1"/>
</dbReference>
<dbReference type="PROSITE" id="PS50181">
    <property type="entry name" value="FBOX"/>
    <property type="match status" value="1"/>
</dbReference>
<evidence type="ECO:0000259" key="2">
    <source>
        <dbReference type="PROSITE" id="PS50181"/>
    </source>
</evidence>
<dbReference type="InterPro" id="IPR001810">
    <property type="entry name" value="F-box_dom"/>
</dbReference>
<dbReference type="SMART" id="SM00256">
    <property type="entry name" value="FBOX"/>
    <property type="match status" value="1"/>
</dbReference>
<sequence length="256" mass="28962">MAESLKAKVEEPLENFAHGSASDSDDSCSLLDDWTDMSAIPKKQLRFSWGPSDFDGRPGQEVQEQRPWLVRLPEESSGDGTVKEEVQDVEVDPLPDVHFGLLGTTSGDDVPRGTLDKLPDEILQEIFVLLPVVDLLQNLPQVCRRWKRIVSDVKFIPWKKLYYEYLKGIGHTSQTLQFILQRYGLTKEHPQCMLGFIRCASAVRSCHCRDPTAVLACLKRHSLFPKAEVCIAKNLPDFDSLKEQVSLGRIKRSLEL</sequence>
<reference evidence="4" key="1">
    <citation type="submission" date="2025-08" db="UniProtKB">
        <authorList>
            <consortium name="RefSeq"/>
        </authorList>
    </citation>
    <scope>IDENTIFICATION</scope>
</reference>
<name>A0A6J1VX23_9SAUR</name>